<name>A0ABX1SQB5_STACP</name>
<dbReference type="EMBL" id="JABBMI010000055">
    <property type="protein sequence ID" value="NMK53995.1"/>
    <property type="molecule type" value="Genomic_DNA"/>
</dbReference>
<organism evidence="1 2">
    <name type="scientific">Staphylococcus capitis</name>
    <dbReference type="NCBI Taxonomy" id="29388"/>
    <lineage>
        <taxon>Bacteria</taxon>
        <taxon>Bacillati</taxon>
        <taxon>Bacillota</taxon>
        <taxon>Bacilli</taxon>
        <taxon>Bacillales</taxon>
        <taxon>Staphylococcaceae</taxon>
        <taxon>Staphylococcus</taxon>
    </lineage>
</organism>
<sequence>MGRNTNAENEDNQVLPSVEETKLMMDKGISLELYIQRLRHGWDSEKAKNKLPRVKDSLNNYKQFSDFELEHLLHNFITYTDYKNRRNLGWSREEAIFIPKGIKRYQILKHELYPVTREELKLIYKNETTIDTYRTRRALGWDKEKAMFTPKKSR</sequence>
<accession>A0ABX1SQB5</accession>
<protein>
    <submittedName>
        <fullName evidence="1">Uncharacterized protein</fullName>
    </submittedName>
</protein>
<keyword evidence="2" id="KW-1185">Reference proteome</keyword>
<proteinExistence type="predicted"/>
<comment type="caution">
    <text evidence="1">The sequence shown here is derived from an EMBL/GenBank/DDBJ whole genome shotgun (WGS) entry which is preliminary data.</text>
</comment>
<dbReference type="RefSeq" id="WP_168992957.1">
    <property type="nucleotide sequence ID" value="NZ_JABBMI010000055.1"/>
</dbReference>
<evidence type="ECO:0000313" key="2">
    <source>
        <dbReference type="Proteomes" id="UP000538955"/>
    </source>
</evidence>
<dbReference type="Proteomes" id="UP000538955">
    <property type="component" value="Unassembled WGS sequence"/>
</dbReference>
<reference evidence="1 2" key="1">
    <citation type="submission" date="2020-04" db="EMBL/GenBank/DDBJ databases">
        <title>The Epidemiology and Molecular Characteristics of Linezolid-Resistant Staphylococcus capitis in Huashan Hospital, Shanghai.</title>
        <authorList>
            <person name="Ding L."/>
            <person name="Li P."/>
            <person name="Yang Y."/>
            <person name="Lin D."/>
            <person name="Xu X."/>
        </authorList>
    </citation>
    <scope>NUCLEOTIDE SEQUENCE [LARGE SCALE GENOMIC DNA]</scope>
    <source>
        <strain evidence="1 2">17-84</strain>
    </source>
</reference>
<gene>
    <name evidence="1" type="ORF">HHM24_04410</name>
</gene>
<evidence type="ECO:0000313" key="1">
    <source>
        <dbReference type="EMBL" id="NMK53995.1"/>
    </source>
</evidence>